<sequence>MDVTDPTSNVPDEQHAPQRRRTPPEHILARVVTGIVLAAVLFVAVFAWRVVYRPHLDQMPEEQVDALLVLGPLNPWRIEMAEDLMRQGKAKNLVLSTPNMPWDAMYCDEKHDWPAYCFPPNPSTTRGEAIGLRDLAELHGWMSFAVLTVDFHAARSRFIFERCLGQPVPVVGRNISEWDHQRPYQVAYQLGGYLKEIKLGRCPA</sequence>
<keyword evidence="2" id="KW-0812">Transmembrane</keyword>
<gene>
    <name evidence="3" type="ORF">EDD41_2488</name>
</gene>
<dbReference type="Proteomes" id="UP000275749">
    <property type="component" value="Unassembled WGS sequence"/>
</dbReference>
<comment type="caution">
    <text evidence="3">The sequence shown here is derived from an EMBL/GenBank/DDBJ whole genome shotgun (WGS) entry which is preliminary data.</text>
</comment>
<proteinExistence type="predicted"/>
<feature type="compositionally biased region" description="Polar residues" evidence="1">
    <location>
        <begin position="1"/>
        <end position="11"/>
    </location>
</feature>
<evidence type="ECO:0000313" key="4">
    <source>
        <dbReference type="Proteomes" id="UP000275749"/>
    </source>
</evidence>
<protein>
    <submittedName>
        <fullName evidence="3">Uncharacterized SAM-binding protein YcdF (DUF218 family)</fullName>
    </submittedName>
</protein>
<accession>A0A3N1ZWW4</accession>
<organism evidence="3 4">
    <name type="scientific">Luteococcus japonicus</name>
    <dbReference type="NCBI Taxonomy" id="33984"/>
    <lineage>
        <taxon>Bacteria</taxon>
        <taxon>Bacillati</taxon>
        <taxon>Actinomycetota</taxon>
        <taxon>Actinomycetes</taxon>
        <taxon>Propionibacteriales</taxon>
        <taxon>Propionibacteriaceae</taxon>
        <taxon>Luteococcus</taxon>
    </lineage>
</organism>
<evidence type="ECO:0000256" key="2">
    <source>
        <dbReference type="SAM" id="Phobius"/>
    </source>
</evidence>
<dbReference type="CDD" id="cd06259">
    <property type="entry name" value="YdcF-like"/>
    <property type="match status" value="1"/>
</dbReference>
<dbReference type="AlphaFoldDB" id="A0A3N1ZWW4"/>
<evidence type="ECO:0000256" key="1">
    <source>
        <dbReference type="SAM" id="MobiDB-lite"/>
    </source>
</evidence>
<name>A0A3N1ZWW4_9ACTN</name>
<reference evidence="3 4" key="1">
    <citation type="submission" date="2018-11" db="EMBL/GenBank/DDBJ databases">
        <title>Sequencing the genomes of 1000 actinobacteria strains.</title>
        <authorList>
            <person name="Klenk H.-P."/>
        </authorList>
    </citation>
    <scope>NUCLEOTIDE SEQUENCE [LARGE SCALE GENOMIC DNA]</scope>
    <source>
        <strain evidence="3 4">DSM 10546</strain>
    </source>
</reference>
<keyword evidence="2" id="KW-1133">Transmembrane helix</keyword>
<feature type="transmembrane region" description="Helical" evidence="2">
    <location>
        <begin position="27"/>
        <end position="51"/>
    </location>
</feature>
<feature type="region of interest" description="Disordered" evidence="1">
    <location>
        <begin position="1"/>
        <end position="22"/>
    </location>
</feature>
<dbReference type="EMBL" id="RKHG01000001">
    <property type="protein sequence ID" value="ROR55228.1"/>
    <property type="molecule type" value="Genomic_DNA"/>
</dbReference>
<feature type="compositionally biased region" description="Basic and acidic residues" evidence="1">
    <location>
        <begin position="12"/>
        <end position="22"/>
    </location>
</feature>
<keyword evidence="2" id="KW-0472">Membrane</keyword>
<dbReference type="InterPro" id="IPR003848">
    <property type="entry name" value="DUF218"/>
</dbReference>
<evidence type="ECO:0000313" key="3">
    <source>
        <dbReference type="EMBL" id="ROR55228.1"/>
    </source>
</evidence>